<dbReference type="SMART" id="SM00448">
    <property type="entry name" value="REC"/>
    <property type="match status" value="1"/>
</dbReference>
<dbReference type="Pfam" id="PF00072">
    <property type="entry name" value="Response_reg"/>
    <property type="match status" value="1"/>
</dbReference>
<evidence type="ECO:0000313" key="4">
    <source>
        <dbReference type="EMBL" id="PWB07756.1"/>
    </source>
</evidence>
<dbReference type="EMBL" id="PUBV01000010">
    <property type="protein sequence ID" value="PWB07756.1"/>
    <property type="molecule type" value="Genomic_DNA"/>
</dbReference>
<protein>
    <submittedName>
        <fullName evidence="4">PglZ domain-containing protein</fullName>
    </submittedName>
</protein>
<dbReference type="PANTHER" id="PTHR44591:SF3">
    <property type="entry name" value="RESPONSE REGULATORY DOMAIN-CONTAINING PROTEIN"/>
    <property type="match status" value="1"/>
</dbReference>
<keyword evidence="5" id="KW-1185">Reference proteome</keyword>
<dbReference type="AlphaFoldDB" id="A0A2V1IXF6"/>
<dbReference type="SUPFAM" id="SSF52172">
    <property type="entry name" value="CheY-like"/>
    <property type="match status" value="1"/>
</dbReference>
<name>A0A2V1IXF6_9BACT</name>
<evidence type="ECO:0000256" key="2">
    <source>
        <dbReference type="PROSITE-ProRule" id="PRU00169"/>
    </source>
</evidence>
<accession>A0A2V1IXF6</accession>
<dbReference type="GO" id="GO:0000160">
    <property type="term" value="P:phosphorelay signal transduction system"/>
    <property type="evidence" value="ECO:0007669"/>
    <property type="project" value="InterPro"/>
</dbReference>
<proteinExistence type="predicted"/>
<evidence type="ECO:0000313" key="5">
    <source>
        <dbReference type="Proteomes" id="UP000244925"/>
    </source>
</evidence>
<dbReference type="InterPro" id="IPR011006">
    <property type="entry name" value="CheY-like_superfamily"/>
</dbReference>
<dbReference type="RefSeq" id="WP_107035902.1">
    <property type="nucleotide sequence ID" value="NZ_CAONGC010000004.1"/>
</dbReference>
<sequence>MTTNRQPRILWADDEIDMLRPHIMFLESKGYELTTVCSGSDALEAMESAEFDMVILDEHMPGITGLQTLQSIKQQHPHMPVIMITKSEEENIMERAIGSRIADYLIKPVNPNQILLSIKKTLDGRRLVADTSTSGYRAEFGAITASIAQCATLDDWRDLYRRLVYWQTELSAQTHTLQADTAEMASILATQIDEANTVFGKFIRRNYRDLLLNEPLTSPGLIRSRVMPLLKEDPVWFVVIDNFRLDQWLALKSLLSNLFTFSDETLSLSILPTSTQFARNAIFAGMMPSEIKRRWPDLWVDDDAAESKNMAEERLLAMQLERHGFRERMSYSKIFDSEGCEQFISTMADRADCRLNAVVINFIDMLSHARTESRTVRELASTDAAYLSITDSWLRHSPTLELFSRIAATGQKVVLATDHGTIRVATPQRIVGDRTLTTNLRYKAGRGMDYNARQVMVADRPAEIGLPVKRIGEEYVFATGRDFFAYPNNYNHYAQYYRGTFQHGGISMEEMLVPLVTLTSKL</sequence>
<evidence type="ECO:0000256" key="1">
    <source>
        <dbReference type="ARBA" id="ARBA00022553"/>
    </source>
</evidence>
<dbReference type="Pfam" id="PF08665">
    <property type="entry name" value="PglZ"/>
    <property type="match status" value="1"/>
</dbReference>
<feature type="modified residue" description="4-aspartylphosphate" evidence="2">
    <location>
        <position position="57"/>
    </location>
</feature>
<dbReference type="PANTHER" id="PTHR44591">
    <property type="entry name" value="STRESS RESPONSE REGULATOR PROTEIN 1"/>
    <property type="match status" value="1"/>
</dbReference>
<evidence type="ECO:0000259" key="3">
    <source>
        <dbReference type="PROSITE" id="PS50110"/>
    </source>
</evidence>
<organism evidence="4 5">
    <name type="scientific">Paramuribaculum intestinale</name>
    <dbReference type="NCBI Taxonomy" id="2094151"/>
    <lineage>
        <taxon>Bacteria</taxon>
        <taxon>Pseudomonadati</taxon>
        <taxon>Bacteroidota</taxon>
        <taxon>Bacteroidia</taxon>
        <taxon>Bacteroidales</taxon>
        <taxon>Muribaculaceae</taxon>
        <taxon>Paramuribaculum</taxon>
    </lineage>
</organism>
<dbReference type="PROSITE" id="PS50110">
    <property type="entry name" value="RESPONSE_REGULATORY"/>
    <property type="match status" value="1"/>
</dbReference>
<feature type="domain" description="Response regulatory" evidence="3">
    <location>
        <begin position="8"/>
        <end position="122"/>
    </location>
</feature>
<dbReference type="InterPro" id="IPR017850">
    <property type="entry name" value="Alkaline_phosphatase_core_sf"/>
</dbReference>
<dbReference type="CDD" id="cd00156">
    <property type="entry name" value="REC"/>
    <property type="match status" value="1"/>
</dbReference>
<comment type="caution">
    <text evidence="4">The sequence shown here is derived from an EMBL/GenBank/DDBJ whole genome shotgun (WGS) entry which is preliminary data.</text>
</comment>
<reference evidence="5" key="1">
    <citation type="submission" date="2018-02" db="EMBL/GenBank/DDBJ databases">
        <authorList>
            <person name="Clavel T."/>
            <person name="Strowig T."/>
        </authorList>
    </citation>
    <scope>NUCLEOTIDE SEQUENCE [LARGE SCALE GENOMIC DNA]</scope>
    <source>
        <strain evidence="5">DSM 100764</strain>
    </source>
</reference>
<keyword evidence="1 2" id="KW-0597">Phosphoprotein</keyword>
<dbReference type="InterPro" id="IPR001789">
    <property type="entry name" value="Sig_transdc_resp-reg_receiver"/>
</dbReference>
<dbReference type="SUPFAM" id="SSF53649">
    <property type="entry name" value="Alkaline phosphatase-like"/>
    <property type="match status" value="1"/>
</dbReference>
<dbReference type="Proteomes" id="UP000244925">
    <property type="component" value="Unassembled WGS sequence"/>
</dbReference>
<dbReference type="GeneID" id="93425136"/>
<gene>
    <name evidence="4" type="ORF">C5O25_06370</name>
</gene>
<dbReference type="InterPro" id="IPR050595">
    <property type="entry name" value="Bact_response_regulator"/>
</dbReference>
<dbReference type="Gene3D" id="3.40.50.2300">
    <property type="match status" value="1"/>
</dbReference>